<protein>
    <submittedName>
        <fullName evidence="12">Cation:proton antiporter</fullName>
    </submittedName>
</protein>
<dbReference type="GO" id="GO:0015297">
    <property type="term" value="F:antiporter activity"/>
    <property type="evidence" value="ECO:0007669"/>
    <property type="project" value="UniProtKB-KW"/>
</dbReference>
<evidence type="ECO:0000256" key="10">
    <source>
        <dbReference type="SAM" id="Phobius"/>
    </source>
</evidence>
<feature type="transmembrane region" description="Helical" evidence="10">
    <location>
        <begin position="112"/>
        <end position="132"/>
    </location>
</feature>
<accession>A0A432V3L8</accession>
<organism evidence="12 13">
    <name type="scientific">Borborobacter arsenicus</name>
    <dbReference type="NCBI Taxonomy" id="1851146"/>
    <lineage>
        <taxon>Bacteria</taxon>
        <taxon>Pseudomonadati</taxon>
        <taxon>Pseudomonadota</taxon>
        <taxon>Alphaproteobacteria</taxon>
        <taxon>Hyphomicrobiales</taxon>
        <taxon>Phyllobacteriaceae</taxon>
        <taxon>Borborobacter</taxon>
    </lineage>
</organism>
<feature type="transmembrane region" description="Helical" evidence="10">
    <location>
        <begin position="144"/>
        <end position="165"/>
    </location>
</feature>
<evidence type="ECO:0000256" key="5">
    <source>
        <dbReference type="ARBA" id="ARBA00022989"/>
    </source>
</evidence>
<evidence type="ECO:0000259" key="11">
    <source>
        <dbReference type="Pfam" id="PF00999"/>
    </source>
</evidence>
<dbReference type="AlphaFoldDB" id="A0A432V3L8"/>
<keyword evidence="8 10" id="KW-0472">Membrane</keyword>
<dbReference type="PANTHER" id="PTHR43562:SF3">
    <property type="entry name" value="SODIUM ION_PROTON EXCHANGER (EUROFUNG)"/>
    <property type="match status" value="1"/>
</dbReference>
<evidence type="ECO:0000256" key="8">
    <source>
        <dbReference type="ARBA" id="ARBA00023136"/>
    </source>
</evidence>
<dbReference type="Pfam" id="PF00999">
    <property type="entry name" value="Na_H_Exchanger"/>
    <property type="match status" value="1"/>
</dbReference>
<evidence type="ECO:0000256" key="3">
    <source>
        <dbReference type="ARBA" id="ARBA00022449"/>
    </source>
</evidence>
<dbReference type="OrthoDB" id="9793589at2"/>
<feature type="transmembrane region" description="Helical" evidence="10">
    <location>
        <begin position="220"/>
        <end position="250"/>
    </location>
</feature>
<feature type="transmembrane region" description="Helical" evidence="10">
    <location>
        <begin position="324"/>
        <end position="344"/>
    </location>
</feature>
<evidence type="ECO:0000256" key="2">
    <source>
        <dbReference type="ARBA" id="ARBA00022448"/>
    </source>
</evidence>
<keyword evidence="7" id="KW-0406">Ion transport</keyword>
<evidence type="ECO:0000313" key="12">
    <source>
        <dbReference type="EMBL" id="RUM96771.1"/>
    </source>
</evidence>
<evidence type="ECO:0000256" key="4">
    <source>
        <dbReference type="ARBA" id="ARBA00022692"/>
    </source>
</evidence>
<dbReference type="InterPro" id="IPR006153">
    <property type="entry name" value="Cation/H_exchanger_TM"/>
</dbReference>
<dbReference type="PANTHER" id="PTHR43562">
    <property type="entry name" value="NAPA-TYPE SODIUM/HYDROGEN ANTIPORTER"/>
    <property type="match status" value="1"/>
</dbReference>
<comment type="caution">
    <text evidence="12">The sequence shown here is derived from an EMBL/GenBank/DDBJ whole genome shotgun (WGS) entry which is preliminary data.</text>
</comment>
<feature type="transmembrane region" description="Helical" evidence="10">
    <location>
        <begin position="84"/>
        <end position="106"/>
    </location>
</feature>
<comment type="subcellular location">
    <subcellularLocation>
        <location evidence="1">Membrane</location>
        <topology evidence="1">Multi-pass membrane protein</topology>
    </subcellularLocation>
</comment>
<reference evidence="12 13" key="1">
    <citation type="submission" date="2018-11" db="EMBL/GenBank/DDBJ databases">
        <title>Pseudaminobacter arsenicus sp. nov., an arsenic-resistant bacterium isolated from arsenic-rich aquifers.</title>
        <authorList>
            <person name="Mu Y."/>
        </authorList>
    </citation>
    <scope>NUCLEOTIDE SEQUENCE [LARGE SCALE GENOMIC DNA]</scope>
    <source>
        <strain evidence="12 13">CB3</strain>
    </source>
</reference>
<keyword evidence="4 10" id="KW-0812">Transmembrane</keyword>
<gene>
    <name evidence="12" type="ORF">EET67_16190</name>
</gene>
<feature type="transmembrane region" description="Helical" evidence="10">
    <location>
        <begin position="270"/>
        <end position="303"/>
    </location>
</feature>
<dbReference type="GO" id="GO:1902600">
    <property type="term" value="P:proton transmembrane transport"/>
    <property type="evidence" value="ECO:0007669"/>
    <property type="project" value="InterPro"/>
</dbReference>
<dbReference type="GO" id="GO:0006814">
    <property type="term" value="P:sodium ion transport"/>
    <property type="evidence" value="ECO:0007669"/>
    <property type="project" value="UniProtKB-KW"/>
</dbReference>
<feature type="transmembrane region" description="Helical" evidence="10">
    <location>
        <begin position="177"/>
        <end position="199"/>
    </location>
</feature>
<dbReference type="InterPro" id="IPR038770">
    <property type="entry name" value="Na+/solute_symporter_sf"/>
</dbReference>
<evidence type="ECO:0000256" key="7">
    <source>
        <dbReference type="ARBA" id="ARBA00023065"/>
    </source>
</evidence>
<keyword evidence="6" id="KW-0915">Sodium</keyword>
<evidence type="ECO:0000256" key="1">
    <source>
        <dbReference type="ARBA" id="ARBA00004141"/>
    </source>
</evidence>
<dbReference type="EMBL" id="RKST01000016">
    <property type="protein sequence ID" value="RUM96771.1"/>
    <property type="molecule type" value="Genomic_DNA"/>
</dbReference>
<dbReference type="Proteomes" id="UP000281647">
    <property type="component" value="Unassembled WGS sequence"/>
</dbReference>
<name>A0A432V3L8_9HYPH</name>
<proteinExistence type="predicted"/>
<evidence type="ECO:0000256" key="9">
    <source>
        <dbReference type="ARBA" id="ARBA00023201"/>
    </source>
</evidence>
<evidence type="ECO:0000313" key="13">
    <source>
        <dbReference type="Proteomes" id="UP000281647"/>
    </source>
</evidence>
<evidence type="ECO:0000256" key="6">
    <source>
        <dbReference type="ARBA" id="ARBA00023053"/>
    </source>
</evidence>
<feature type="transmembrane region" description="Helical" evidence="10">
    <location>
        <begin position="356"/>
        <end position="376"/>
    </location>
</feature>
<keyword evidence="3" id="KW-0050">Antiport</keyword>
<dbReference type="Gene3D" id="1.20.1530.20">
    <property type="match status" value="1"/>
</dbReference>
<dbReference type="RefSeq" id="WP_128627574.1">
    <property type="nucleotide sequence ID" value="NZ_RKST01000016.1"/>
</dbReference>
<keyword evidence="9" id="KW-0739">Sodium transport</keyword>
<feature type="domain" description="Cation/H+ exchanger transmembrane" evidence="11">
    <location>
        <begin position="13"/>
        <end position="376"/>
    </location>
</feature>
<sequence>MNILLALAVLILAARIGGELATRARQSPMLGEILAGLLLGPTALNLIAPNETLEFLGHLGILFMTFLAGMETDLRMLRKVAGPSVLVSVLGIVFSVGLGFGAGWLFDFGVASSLFLGAALSTSSLAVTARVFTDFRLMRTRVGLLSMAAHAIDDILAMLLIIFVVSFFGGDAAAEPVWLVIGKVAAFLALAAVVGIFLLKPVMRWVYRLRSREMHFTVAVLLVLGFGWTAEFFGLADVLGAFVAGAFLHYTEEAEPAMVHRVEALSDGFLVPIFFGVIGLQTDLFLLVDAVPLVLVVLAAAIAGKLVGCGLGSRIMGYTTRESVIVGAGMVPRAGLALIMLGLVPDGSLPEVMSPLLVAIVFLTALVTGPILRVTVKPELRRDQDEPVAMAGRG</sequence>
<keyword evidence="2" id="KW-0813">Transport</keyword>
<keyword evidence="13" id="KW-1185">Reference proteome</keyword>
<keyword evidence="5 10" id="KW-1133">Transmembrane helix</keyword>
<dbReference type="GO" id="GO:0016020">
    <property type="term" value="C:membrane"/>
    <property type="evidence" value="ECO:0007669"/>
    <property type="project" value="UniProtKB-SubCell"/>
</dbReference>